<evidence type="ECO:0000313" key="1">
    <source>
        <dbReference type="EMBL" id="PRY84748.1"/>
    </source>
</evidence>
<dbReference type="Proteomes" id="UP000238157">
    <property type="component" value="Unassembled WGS sequence"/>
</dbReference>
<comment type="caution">
    <text evidence="1">The sequence shown here is derived from an EMBL/GenBank/DDBJ whole genome shotgun (WGS) entry which is preliminary data.</text>
</comment>
<protein>
    <submittedName>
        <fullName evidence="1">Uncharacterized protein DUF3891</fullName>
    </submittedName>
</protein>
<dbReference type="OrthoDB" id="872894at2"/>
<accession>A0A2T0WDG3</accession>
<sequence>MIVRKTHQGLHVIFQASHGLLAGKIAEQLMVKYRPPLWLETLVAVVEHDDQQLDYKEKNYLSELGIPLDFSEDSTGAIKSIKRAKRVFVQAKSKSIWTALLVSFHLDFLYGSLKEKNVKAKLFLNAQKAFRKKAIAYFGIEEKKALAHYALLSFCDRCSLILCKDEVPDTERKLEINTSIDGKTYYIHRQKNGTLCIEPWCFETDSFELSIEETILEQTKYKNQEELKDVLDTLPRRNMTWKFEK</sequence>
<organism evidence="1 2">
    <name type="scientific">Mongoliibacter ruber</name>
    <dbReference type="NCBI Taxonomy" id="1750599"/>
    <lineage>
        <taxon>Bacteria</taxon>
        <taxon>Pseudomonadati</taxon>
        <taxon>Bacteroidota</taxon>
        <taxon>Cytophagia</taxon>
        <taxon>Cytophagales</taxon>
        <taxon>Cyclobacteriaceae</taxon>
        <taxon>Mongoliibacter</taxon>
    </lineage>
</organism>
<dbReference type="Pfam" id="PF13030">
    <property type="entry name" value="DUF3891"/>
    <property type="match status" value="1"/>
</dbReference>
<dbReference type="RefSeq" id="WP_106135403.1">
    <property type="nucleotide sequence ID" value="NZ_PVTR01000017.1"/>
</dbReference>
<dbReference type="EMBL" id="PVTR01000017">
    <property type="protein sequence ID" value="PRY84748.1"/>
    <property type="molecule type" value="Genomic_DNA"/>
</dbReference>
<dbReference type="AlphaFoldDB" id="A0A2T0WDG3"/>
<proteinExistence type="predicted"/>
<dbReference type="InterPro" id="IPR024992">
    <property type="entry name" value="DUF3891"/>
</dbReference>
<name>A0A2T0WDG3_9BACT</name>
<reference evidence="1 2" key="1">
    <citation type="submission" date="2018-03" db="EMBL/GenBank/DDBJ databases">
        <title>Genomic Encyclopedia of Archaeal and Bacterial Type Strains, Phase II (KMG-II): from individual species to whole genera.</title>
        <authorList>
            <person name="Goeker M."/>
        </authorList>
    </citation>
    <scope>NUCLEOTIDE SEQUENCE [LARGE SCALE GENOMIC DNA]</scope>
    <source>
        <strain evidence="1 2">DSM 27929</strain>
    </source>
</reference>
<gene>
    <name evidence="1" type="ORF">CLW00_11725</name>
</gene>
<keyword evidence="2" id="KW-1185">Reference proteome</keyword>
<evidence type="ECO:0000313" key="2">
    <source>
        <dbReference type="Proteomes" id="UP000238157"/>
    </source>
</evidence>